<protein>
    <submittedName>
        <fullName evidence="1">Uncharacterized protein</fullName>
    </submittedName>
</protein>
<reference evidence="1 2" key="1">
    <citation type="submission" date="2006-02" db="EMBL/GenBank/DDBJ databases">
        <authorList>
            <person name="Amann R."/>
            <person name="Ferriera S."/>
            <person name="Johnson J."/>
            <person name="Kravitz S."/>
            <person name="Halpern A."/>
            <person name="Remington K."/>
            <person name="Beeson K."/>
            <person name="Tran B."/>
            <person name="Rogers Y.-H."/>
            <person name="Friedman R."/>
            <person name="Venter J.C."/>
        </authorList>
    </citation>
    <scope>NUCLEOTIDE SEQUENCE [LARGE SCALE GENOMIC DNA]</scope>
    <source>
        <strain evidence="1 2">DSM 3645</strain>
    </source>
</reference>
<evidence type="ECO:0000313" key="2">
    <source>
        <dbReference type="Proteomes" id="UP000004358"/>
    </source>
</evidence>
<gene>
    <name evidence="1" type="ORF">DSM3645_17906</name>
</gene>
<dbReference type="HOGENOM" id="CLU_3150042_0_0_0"/>
<dbReference type="Proteomes" id="UP000004358">
    <property type="component" value="Unassembled WGS sequence"/>
</dbReference>
<name>A4A317_9BACT</name>
<comment type="caution">
    <text evidence="1">The sequence shown here is derived from an EMBL/GenBank/DDBJ whole genome shotgun (WGS) entry which is preliminary data.</text>
</comment>
<organism evidence="1 2">
    <name type="scientific">Blastopirellula marina DSM 3645</name>
    <dbReference type="NCBI Taxonomy" id="314230"/>
    <lineage>
        <taxon>Bacteria</taxon>
        <taxon>Pseudomonadati</taxon>
        <taxon>Planctomycetota</taxon>
        <taxon>Planctomycetia</taxon>
        <taxon>Pirellulales</taxon>
        <taxon>Pirellulaceae</taxon>
        <taxon>Blastopirellula</taxon>
    </lineage>
</organism>
<sequence length="48" mass="5422">MQQSHPEIAARKADLWEIPSADETVNGLIAARNDTAKNAYLRRTNVER</sequence>
<dbReference type="STRING" id="314230.DSM3645_17906"/>
<dbReference type="AlphaFoldDB" id="A4A317"/>
<dbReference type="EMBL" id="AANZ01000061">
    <property type="protein sequence ID" value="EAQ76838.1"/>
    <property type="molecule type" value="Genomic_DNA"/>
</dbReference>
<evidence type="ECO:0000313" key="1">
    <source>
        <dbReference type="EMBL" id="EAQ76838.1"/>
    </source>
</evidence>
<accession>A4A317</accession>
<proteinExistence type="predicted"/>